<dbReference type="EMBL" id="GGEC01090989">
    <property type="protein sequence ID" value="MBX71473.1"/>
    <property type="molecule type" value="Transcribed_RNA"/>
</dbReference>
<evidence type="ECO:0000313" key="1">
    <source>
        <dbReference type="EMBL" id="MBX71473.1"/>
    </source>
</evidence>
<proteinExistence type="predicted"/>
<accession>A0A2P2QWX0</accession>
<organism evidence="1">
    <name type="scientific">Rhizophora mucronata</name>
    <name type="common">Asiatic mangrove</name>
    <dbReference type="NCBI Taxonomy" id="61149"/>
    <lineage>
        <taxon>Eukaryota</taxon>
        <taxon>Viridiplantae</taxon>
        <taxon>Streptophyta</taxon>
        <taxon>Embryophyta</taxon>
        <taxon>Tracheophyta</taxon>
        <taxon>Spermatophyta</taxon>
        <taxon>Magnoliopsida</taxon>
        <taxon>eudicotyledons</taxon>
        <taxon>Gunneridae</taxon>
        <taxon>Pentapetalae</taxon>
        <taxon>rosids</taxon>
        <taxon>fabids</taxon>
        <taxon>Malpighiales</taxon>
        <taxon>Rhizophoraceae</taxon>
        <taxon>Rhizophora</taxon>
    </lineage>
</organism>
<name>A0A2P2QWX0_RHIMU</name>
<protein>
    <submittedName>
        <fullName evidence="1">Uncharacterized protein</fullName>
    </submittedName>
</protein>
<sequence>MDHCRFLDRSYIRIDFCK</sequence>
<reference evidence="1" key="1">
    <citation type="submission" date="2018-02" db="EMBL/GenBank/DDBJ databases">
        <title>Rhizophora mucronata_Transcriptome.</title>
        <authorList>
            <person name="Meera S.P."/>
            <person name="Sreeshan A."/>
            <person name="Augustine A."/>
        </authorList>
    </citation>
    <scope>NUCLEOTIDE SEQUENCE</scope>
    <source>
        <tissue evidence="1">Leaf</tissue>
    </source>
</reference>
<dbReference type="AlphaFoldDB" id="A0A2P2QWX0"/>